<organism evidence="2 3">
    <name type="scientific">Seminavis robusta</name>
    <dbReference type="NCBI Taxonomy" id="568900"/>
    <lineage>
        <taxon>Eukaryota</taxon>
        <taxon>Sar</taxon>
        <taxon>Stramenopiles</taxon>
        <taxon>Ochrophyta</taxon>
        <taxon>Bacillariophyta</taxon>
        <taxon>Bacillariophyceae</taxon>
        <taxon>Bacillariophycidae</taxon>
        <taxon>Naviculales</taxon>
        <taxon>Naviculaceae</taxon>
        <taxon>Seminavis</taxon>
    </lineage>
</organism>
<dbReference type="PANTHER" id="PTHR34859">
    <property type="entry name" value="UNNAMED PRODUCT"/>
    <property type="match status" value="1"/>
</dbReference>
<keyword evidence="1" id="KW-0732">Signal</keyword>
<dbReference type="OrthoDB" id="71572at2759"/>
<dbReference type="AlphaFoldDB" id="A0A9N8E819"/>
<feature type="chain" id="PRO_5040302600" evidence="1">
    <location>
        <begin position="23"/>
        <end position="853"/>
    </location>
</feature>
<feature type="signal peptide" evidence="1">
    <location>
        <begin position="1"/>
        <end position="22"/>
    </location>
</feature>
<evidence type="ECO:0000313" key="3">
    <source>
        <dbReference type="Proteomes" id="UP001153069"/>
    </source>
</evidence>
<keyword evidence="3" id="KW-1185">Reference proteome</keyword>
<evidence type="ECO:0000313" key="2">
    <source>
        <dbReference type="EMBL" id="CAB9516456.1"/>
    </source>
</evidence>
<accession>A0A9N8E819</accession>
<sequence>MIFNPKAITYLSAILLVGQVSSTPAATRRLGESLCSYKVELKSGSSEASPLKITLQMEDGDEHPNSMVIGTDFGSHYLDFNDVKCGNVKGLGIVQESDTLTEIVAIKVHKDGSYVYGDYCFSKAKCGQLRLTNLDACGSASAGGVKLGKGDMLQSFRDGSEECSGGPCDEQERAKITSENKCFDFLPTSNLAPDNVTSSDDECQSAPIACVSDDPNETASCDPATGCVFTCETTDLCTKKFYNDEGKCMSEPVVCDDSDPRTLDTCDPEKGCVHSCVSPDDLCKVPHLDDDMKCQFKERVCDDGNPETMDSCDPDIGCVHKCGDDNNACTIESFDDNGKCVSTPIVCDDQDPFTLDVCDPASGCMFLPLNEDLEDELDNLALDKEIFVYEDKPTLSEEDERAILLWLKTEMNQKNTPFCWKRSYGRGVGKVLTECPEGKERVGALCYSKCPAGYSRQGTLDCQQNCSEGWRDDGLFCRLAEYGRGAGFAWTFSDGFSDQGMYRRCERKHGKGKCEKWGAVVYPKCKEGYEPRGCCICGPKSFDCKKEGYAGEFGGSCAAKIKLGDPTPMKCKPGMDEDAGLCYKQCKKKFNAVGPVCWQKCDKDQVDCGFGCANSAGTCVNEITDMVLAPLIATANVAINLAKMGLLPSGTGEVISQGVQFGMQLGSKFYSLLDGTDSGVGMALLQVADKIQNVDSDAIGSIGQGLDTSAAWTTFVGALQTGADEVLSRIVKPHSNATMDMYASIRRYEAEFAGSFGELTSPEIEAEIDSKLSEVDAYRIKQLWADVQFEEIAEREKWNTTLNDVLYWTDIIDNHVSGILGFEVKEIVSAYAKPICHEIHPFPELEGRAEEKN</sequence>
<proteinExistence type="predicted"/>
<reference evidence="2" key="1">
    <citation type="submission" date="2020-06" db="EMBL/GenBank/DDBJ databases">
        <authorList>
            <consortium name="Plant Systems Biology data submission"/>
        </authorList>
    </citation>
    <scope>NUCLEOTIDE SEQUENCE</scope>
    <source>
        <strain evidence="2">D6</strain>
    </source>
</reference>
<name>A0A9N8E819_9STRA</name>
<protein>
    <submittedName>
        <fullName evidence="2">Uncharacterized protein</fullName>
    </submittedName>
</protein>
<comment type="caution">
    <text evidence="2">The sequence shown here is derived from an EMBL/GenBank/DDBJ whole genome shotgun (WGS) entry which is preliminary data.</text>
</comment>
<dbReference type="PANTHER" id="PTHR34859:SF2">
    <property type="entry name" value="LYSM DOMAIN-CONTAINING PROTEIN"/>
    <property type="match status" value="1"/>
</dbReference>
<gene>
    <name evidence="2" type="ORF">SEMRO_784_G201990.1</name>
</gene>
<evidence type="ECO:0000256" key="1">
    <source>
        <dbReference type="SAM" id="SignalP"/>
    </source>
</evidence>
<dbReference type="InterPro" id="IPR001673">
    <property type="entry name" value="S_mold_repeat"/>
</dbReference>
<dbReference type="Proteomes" id="UP001153069">
    <property type="component" value="Unassembled WGS sequence"/>
</dbReference>
<dbReference type="Pfam" id="PF00526">
    <property type="entry name" value="Dicty_CTDC"/>
    <property type="match status" value="5"/>
</dbReference>
<dbReference type="EMBL" id="CAICTM010000783">
    <property type="protein sequence ID" value="CAB9516456.1"/>
    <property type="molecule type" value="Genomic_DNA"/>
</dbReference>